<evidence type="ECO:0000313" key="2">
    <source>
        <dbReference type="EMBL" id="ABA02281.1"/>
    </source>
</evidence>
<keyword evidence="1" id="KW-0812">Transmembrane</keyword>
<feature type="transmembrane region" description="Helical" evidence="1">
    <location>
        <begin position="53"/>
        <end position="75"/>
    </location>
</feature>
<keyword evidence="1" id="KW-0472">Membrane</keyword>
<geneLocation type="plasmid" evidence="2">
    <name>pCPa</name>
</geneLocation>
<reference evidence="2" key="1">
    <citation type="journal article" date="2006" name="Plasmid">
        <title>Extrachromosomal DNA isolated from tomato big bud and Candidatus Phytoplasma australiense phytoplasma strains.</title>
        <authorList>
            <person name="Tran-Nguyen L.T.T."/>
            <person name="Gibb K.S."/>
        </authorList>
    </citation>
    <scope>NUCLEOTIDE SEQUENCE</scope>
    <source>
        <plasmid evidence="2">pCPa</plasmid>
    </source>
</reference>
<sequence>MKQLSNFNIEELINKLKLYATIIITFIKTTFNNIIAIKDVDFSLGNILNSSGIIINFILSLFYILIFLTFLTFLGSIFNIIKTTFKIIFFPFKMLFIGVFNFIQFVIGPKPKPNPSVNNNLDEDIKKQLLILKLQNGKLKKQLEQKAGEK</sequence>
<evidence type="ECO:0000256" key="1">
    <source>
        <dbReference type="SAM" id="Phobius"/>
    </source>
</evidence>
<dbReference type="RefSeq" id="WP_012477878.1">
    <property type="nucleotide sequence ID" value="NC_010918.1"/>
</dbReference>
<organism evidence="2">
    <name type="scientific">Phytoplasma australiense</name>
    <dbReference type="NCBI Taxonomy" id="59748"/>
    <lineage>
        <taxon>Bacteria</taxon>
        <taxon>Bacillati</taxon>
        <taxon>Mycoplasmatota</taxon>
        <taxon>Mollicutes</taxon>
        <taxon>Acholeplasmatales</taxon>
        <taxon>Acholeplasmataceae</taxon>
        <taxon>Candidatus Phytoplasma</taxon>
        <taxon>16SrXII (Stolbur group)</taxon>
    </lineage>
</organism>
<proteinExistence type="predicted"/>
<dbReference type="AlphaFoldDB" id="Q1WM06"/>
<dbReference type="EMBL" id="DQ119295">
    <property type="protein sequence ID" value="ABA02281.1"/>
    <property type="molecule type" value="Genomic_DNA"/>
</dbReference>
<name>Q1WM06_PHYAS</name>
<keyword evidence="2" id="KW-0614">Plasmid</keyword>
<keyword evidence="1" id="KW-1133">Transmembrane helix</keyword>
<accession>Q1WM06</accession>
<protein>
    <submittedName>
        <fullName evidence="2">Uncharacterized protein</fullName>
    </submittedName>
</protein>
<feature type="transmembrane region" description="Helical" evidence="1">
    <location>
        <begin position="87"/>
        <end position="107"/>
    </location>
</feature>